<keyword evidence="1" id="KW-0812">Transmembrane</keyword>
<protein>
    <submittedName>
        <fullName evidence="2">Uncharacterized protein</fullName>
    </submittedName>
</protein>
<dbReference type="Proteomes" id="UP000547973">
    <property type="component" value="Unassembled WGS sequence"/>
</dbReference>
<keyword evidence="1" id="KW-0472">Membrane</keyword>
<comment type="caution">
    <text evidence="2">The sequence shown here is derived from an EMBL/GenBank/DDBJ whole genome shotgun (WGS) entry which is preliminary data.</text>
</comment>
<gene>
    <name evidence="2" type="ORF">BKA03_003066</name>
</gene>
<dbReference type="AlphaFoldDB" id="A0A7Y9ZCG7"/>
<feature type="transmembrane region" description="Helical" evidence="1">
    <location>
        <begin position="992"/>
        <end position="1011"/>
    </location>
</feature>
<keyword evidence="3" id="KW-1185">Reference proteome</keyword>
<dbReference type="RefSeq" id="WP_152649583.1">
    <property type="nucleotide sequence ID" value="NZ_BBRC01000010.1"/>
</dbReference>
<name>A0A7Y9ZCG7_9MICO</name>
<dbReference type="OrthoDB" id="3242564at2"/>
<sequence>MGIVTVMSSATGAWAYSSTTGWTNGAGLPVGTGNGLVLTEFYSYGQNATYRSKWLGAYNPSVISSNTPGAVNTDLWCIEAGVAIPGGYAYSWTTDSNARARYLMWLSTHSWNNPDARGAIQYLLYADTYPGLGQNNTGTSYDFESRIWNHPDFTAAAKNYANAFRTLSTAQMHNTAARILADSHGGVPTTGDLDAIGVTDAWGNYIASLNYTITISGPAVFDSTGTTSVTGTTASSLINNAHSWTATGTAQVDFTITYANANVGTTVYVGTGGGSQDMVAGSGFSPLTSTDPTVDVSVMFQPGGATQVPATSVAPGDTLADVFTPSAVAPTIWPHDNSGGFVPVTYDWAVYDAGEVIPGAPVAAAPGDWTLLETTQVIATAPGTPITSSFTVTAQAGHAYVFVVSFSNANQPVATQGWFVANWSDQYGVADEIVYAPAAAAATSAASSEGRGSDTAILDSVTFTGFPADHTTFTGRSPFAADTTTVRQRLYFFPEGLAVTDANTGSASLMCDLTVPATNGTHAIDDPCAIAQKDTWGQYMAGTYVWTSTFTGDARVRAFATPVTDTNEQVHLAPATAAASSTASSVGRGLDTAILDSVTFTGFPADHAKVTGTSPFAADTTTVQQRLYFFPQGLTVSDANTGSASLMCDLTVPATNGTHPIDSPCARARTDSAGQYEAGTYVWTSTFTGDARVHALTTSVTDTSEHVSFAATTAAATSTASSEGRGSDTAILDSVTFTGFPADHATGTGTSPFAADTTTVRQRLYFFPEGLAVTDANTGSASLMCDLTVPATNGTHAIDAPCAIAQKDTWGQYMAGTYVWTSTFTGDARVRAFAASVTDTAEQVTFANQPLAVTTTAHEAADLFTGVAGDVWDTATVTGFVPVGSTVKFALYRFDDAATPVCDADTLLATLDPVDVLMGAGSYLSERFALTTPDAAAVGFVETIYDTGGAVLSQGDCGATTEALHIIRADSGGGGGGDGLALTGADHFASNLALAGILLLGGGVLVGRSVYIRRRRSIA</sequence>
<organism evidence="2 3">
    <name type="scientific">Demequina lutea</name>
    <dbReference type="NCBI Taxonomy" id="431489"/>
    <lineage>
        <taxon>Bacteria</taxon>
        <taxon>Bacillati</taxon>
        <taxon>Actinomycetota</taxon>
        <taxon>Actinomycetes</taxon>
        <taxon>Micrococcales</taxon>
        <taxon>Demequinaceae</taxon>
        <taxon>Demequina</taxon>
    </lineage>
</organism>
<proteinExistence type="predicted"/>
<evidence type="ECO:0000313" key="2">
    <source>
        <dbReference type="EMBL" id="NYI42892.1"/>
    </source>
</evidence>
<evidence type="ECO:0000256" key="1">
    <source>
        <dbReference type="SAM" id="Phobius"/>
    </source>
</evidence>
<reference evidence="2 3" key="1">
    <citation type="submission" date="2020-07" db="EMBL/GenBank/DDBJ databases">
        <title>Sequencing the genomes of 1000 actinobacteria strains.</title>
        <authorList>
            <person name="Klenk H.-P."/>
        </authorList>
    </citation>
    <scope>NUCLEOTIDE SEQUENCE [LARGE SCALE GENOMIC DNA]</scope>
    <source>
        <strain evidence="2 3">DSM 19970</strain>
    </source>
</reference>
<keyword evidence="1" id="KW-1133">Transmembrane helix</keyword>
<accession>A0A7Y9ZCG7</accession>
<dbReference type="EMBL" id="JACBZO010000002">
    <property type="protein sequence ID" value="NYI42892.1"/>
    <property type="molecule type" value="Genomic_DNA"/>
</dbReference>
<evidence type="ECO:0000313" key="3">
    <source>
        <dbReference type="Proteomes" id="UP000547973"/>
    </source>
</evidence>